<evidence type="ECO:0000313" key="10">
    <source>
        <dbReference type="Proteomes" id="UP000002019"/>
    </source>
</evidence>
<dbReference type="Proteomes" id="UP000002019">
    <property type="component" value="Chromosome"/>
</dbReference>
<dbReference type="FunFam" id="2.40.50.140:FF:000003">
    <property type="entry name" value="50S ribosomal protein L2"/>
    <property type="match status" value="1"/>
</dbReference>
<protein>
    <recommendedName>
        <fullName evidence="4 5">Large ribosomal subunit protein uL2</fullName>
    </recommendedName>
</protein>
<dbReference type="GO" id="GO:0015934">
    <property type="term" value="C:large ribosomal subunit"/>
    <property type="evidence" value="ECO:0007669"/>
    <property type="project" value="InterPro"/>
</dbReference>
<keyword evidence="5" id="KW-0699">rRNA-binding</keyword>
<dbReference type="AlphaFoldDB" id="B0VI28"/>
<proteinExistence type="inferred from homology"/>
<comment type="similarity">
    <text evidence="1 5">Belongs to the universal ribosomal protein uL2 family.</text>
</comment>
<dbReference type="FunFam" id="2.30.30.30:FF:000001">
    <property type="entry name" value="50S ribosomal protein L2"/>
    <property type="match status" value="1"/>
</dbReference>
<dbReference type="GO" id="GO:0019843">
    <property type="term" value="F:rRNA binding"/>
    <property type="evidence" value="ECO:0007669"/>
    <property type="project" value="UniProtKB-UniRule"/>
</dbReference>
<keyword evidence="3 5" id="KW-0687">Ribonucleoprotein</keyword>
<feature type="domain" description="Large ribosomal subunit protein uL2 C-terminal" evidence="7">
    <location>
        <begin position="124"/>
        <end position="252"/>
    </location>
</feature>
<evidence type="ECO:0000256" key="5">
    <source>
        <dbReference type="HAMAP-Rule" id="MF_01320"/>
    </source>
</evidence>
<dbReference type="GO" id="GO:0003735">
    <property type="term" value="F:structural constituent of ribosome"/>
    <property type="evidence" value="ECO:0007669"/>
    <property type="project" value="InterPro"/>
</dbReference>
<dbReference type="InterPro" id="IPR022671">
    <property type="entry name" value="Ribosomal_uL2_CS"/>
</dbReference>
<dbReference type="PANTHER" id="PTHR13691:SF5">
    <property type="entry name" value="LARGE RIBOSOMAL SUBUNIT PROTEIN UL2M"/>
    <property type="match status" value="1"/>
</dbReference>
<dbReference type="STRING" id="459349.CLOAM1137"/>
<dbReference type="SUPFAM" id="SSF50249">
    <property type="entry name" value="Nucleic acid-binding proteins"/>
    <property type="match status" value="1"/>
</dbReference>
<feature type="region of interest" description="Disordered" evidence="6">
    <location>
        <begin position="231"/>
        <end position="266"/>
    </location>
</feature>
<dbReference type="PROSITE" id="PS00467">
    <property type="entry name" value="RIBOSOMAL_L2"/>
    <property type="match status" value="1"/>
</dbReference>
<dbReference type="KEGG" id="caci:CLOAM1137"/>
<evidence type="ECO:0000256" key="3">
    <source>
        <dbReference type="ARBA" id="ARBA00023274"/>
    </source>
</evidence>
<dbReference type="InterPro" id="IPR014722">
    <property type="entry name" value="Rib_uL2_dom2"/>
</dbReference>
<dbReference type="FunFam" id="4.10.950.10:FF:000001">
    <property type="entry name" value="50S ribosomal protein L2"/>
    <property type="match status" value="1"/>
</dbReference>
<dbReference type="InterPro" id="IPR012340">
    <property type="entry name" value="NA-bd_OB-fold"/>
</dbReference>
<dbReference type="OrthoDB" id="9778722at2"/>
<comment type="function">
    <text evidence="5">One of the primary rRNA binding proteins. Required for association of the 30S and 50S subunits to form the 70S ribosome, for tRNA binding and peptide bond formation. It has been suggested to have peptidyltransferase activity; this is somewhat controversial. Makes several contacts with the 16S rRNA in the 70S ribosome.</text>
</comment>
<feature type="region of interest" description="Disordered" evidence="6">
    <location>
        <begin position="25"/>
        <end position="55"/>
    </location>
</feature>
<evidence type="ECO:0000259" key="7">
    <source>
        <dbReference type="SMART" id="SM01382"/>
    </source>
</evidence>
<gene>
    <name evidence="5 9" type="primary">rplB</name>
    <name evidence="9" type="ordered locus">CLOAM1137</name>
</gene>
<dbReference type="Gene3D" id="4.10.950.10">
    <property type="entry name" value="Ribosomal protein L2, domain 3"/>
    <property type="match status" value="1"/>
</dbReference>
<dbReference type="InterPro" id="IPR008991">
    <property type="entry name" value="Translation_prot_SH3-like_sf"/>
</dbReference>
<dbReference type="SMART" id="SM01383">
    <property type="entry name" value="Ribosomal_L2"/>
    <property type="match status" value="1"/>
</dbReference>
<dbReference type="EMBL" id="CU466930">
    <property type="protein sequence ID" value="CAO80999.1"/>
    <property type="molecule type" value="Genomic_DNA"/>
</dbReference>
<dbReference type="SMART" id="SM01382">
    <property type="entry name" value="Ribosomal_L2_C"/>
    <property type="match status" value="1"/>
</dbReference>
<feature type="compositionally biased region" description="Gly residues" evidence="6">
    <location>
        <begin position="232"/>
        <end position="244"/>
    </location>
</feature>
<evidence type="ECO:0000256" key="2">
    <source>
        <dbReference type="ARBA" id="ARBA00022980"/>
    </source>
</evidence>
<evidence type="ECO:0000259" key="8">
    <source>
        <dbReference type="SMART" id="SM01383"/>
    </source>
</evidence>
<accession>B0VI28</accession>
<dbReference type="InterPro" id="IPR022669">
    <property type="entry name" value="Ribosomal_uL2_C"/>
</dbReference>
<dbReference type="Pfam" id="PF00181">
    <property type="entry name" value="Ribosomal_L2_N"/>
    <property type="match status" value="1"/>
</dbReference>
<feature type="domain" description="Large ribosomal subunit protein uL2 RNA-binding" evidence="8">
    <location>
        <begin position="42"/>
        <end position="118"/>
    </location>
</feature>
<dbReference type="eggNOG" id="COG0090">
    <property type="taxonomic scope" value="Bacteria"/>
</dbReference>
<evidence type="ECO:0000313" key="9">
    <source>
        <dbReference type="EMBL" id="CAO80999.1"/>
    </source>
</evidence>
<evidence type="ECO:0000256" key="1">
    <source>
        <dbReference type="ARBA" id="ARBA00005636"/>
    </source>
</evidence>
<keyword evidence="2 5" id="KW-0689">Ribosomal protein</keyword>
<dbReference type="Pfam" id="PF03947">
    <property type="entry name" value="Ribosomal_L2_C"/>
    <property type="match status" value="1"/>
</dbReference>
<dbReference type="GO" id="GO:0016740">
    <property type="term" value="F:transferase activity"/>
    <property type="evidence" value="ECO:0007669"/>
    <property type="project" value="InterPro"/>
</dbReference>
<dbReference type="GO" id="GO:0002181">
    <property type="term" value="P:cytoplasmic translation"/>
    <property type="evidence" value="ECO:0007669"/>
    <property type="project" value="TreeGrafter"/>
</dbReference>
<dbReference type="InterPro" id="IPR022666">
    <property type="entry name" value="Ribosomal_uL2_RNA-bd_dom"/>
</dbReference>
<dbReference type="RefSeq" id="WP_015424857.1">
    <property type="nucleotide sequence ID" value="NC_020449.1"/>
</dbReference>
<comment type="subunit">
    <text evidence="5">Part of the 50S ribosomal subunit. Forms a bridge to the 30S subunit in the 70S ribosome.</text>
</comment>
<dbReference type="InterPro" id="IPR002171">
    <property type="entry name" value="Ribosomal_uL2"/>
</dbReference>
<dbReference type="Gene3D" id="2.30.30.30">
    <property type="match status" value="1"/>
</dbReference>
<keyword evidence="5" id="KW-0694">RNA-binding</keyword>
<dbReference type="HOGENOM" id="CLU_036235_2_1_0"/>
<dbReference type="PANTHER" id="PTHR13691">
    <property type="entry name" value="RIBOSOMAL PROTEIN L2"/>
    <property type="match status" value="1"/>
</dbReference>
<organism evidence="9 10">
    <name type="scientific">Cloacimonas acidaminovorans (strain Evry)</name>
    <dbReference type="NCBI Taxonomy" id="459349"/>
    <lineage>
        <taxon>Bacteria</taxon>
        <taxon>Pseudomonadati</taxon>
        <taxon>Candidatus Cloacimonadota</taxon>
        <taxon>Candidatus Cloacimonadia</taxon>
        <taxon>Candidatus Cloacimonadales</taxon>
        <taxon>Candidatus Cloacimonadaceae</taxon>
        <taxon>Candidatus Cloacimonas</taxon>
    </lineage>
</organism>
<dbReference type="PIRSF" id="PIRSF002158">
    <property type="entry name" value="Ribosomal_L2"/>
    <property type="match status" value="1"/>
</dbReference>
<dbReference type="HAMAP" id="MF_01320_B">
    <property type="entry name" value="Ribosomal_uL2_B"/>
    <property type="match status" value="1"/>
</dbReference>
<evidence type="ECO:0000256" key="4">
    <source>
        <dbReference type="ARBA" id="ARBA00035242"/>
    </source>
</evidence>
<name>B0VI28_CLOAI</name>
<dbReference type="NCBIfam" id="TIGR01171">
    <property type="entry name" value="rplB_bact"/>
    <property type="match status" value="1"/>
</dbReference>
<dbReference type="InterPro" id="IPR005880">
    <property type="entry name" value="Ribosomal_uL2_bac/org-type"/>
</dbReference>
<evidence type="ECO:0000256" key="6">
    <source>
        <dbReference type="SAM" id="MobiDB-lite"/>
    </source>
</evidence>
<reference evidence="9 10" key="1">
    <citation type="journal article" date="2008" name="J. Bacteriol.">
        <title>'Candidatus Cloacamonas acidaminovorans': genome sequence reconstruction provides a first glimpse of a new bacterial division.</title>
        <authorList>
            <person name="Pelletier E."/>
            <person name="Kreimeyer A."/>
            <person name="Bocs S."/>
            <person name="Rouy Z."/>
            <person name="Gyapay G."/>
            <person name="Chouari R."/>
            <person name="Riviere D."/>
            <person name="Ganesan A."/>
            <person name="Daegelen P."/>
            <person name="Sghir A."/>
            <person name="Cohen G.N."/>
            <person name="Medigue C."/>
            <person name="Weissenbach J."/>
            <person name="Le Paslier D."/>
        </authorList>
    </citation>
    <scope>NUCLEOTIDE SEQUENCE [LARGE SCALE GENOMIC DNA]</scope>
    <source>
        <strain evidence="10">Evry</strain>
    </source>
</reference>
<dbReference type="InterPro" id="IPR014726">
    <property type="entry name" value="Ribosomal_uL2_dom3"/>
</dbReference>
<sequence length="275" mass="30034">MGIKKYRPTTSSLRFRTGHTFEEITKKTPEKSLLKPKHRTGGRNNSGRITCRHRGGGHRRHYRIIDFKRDKIGIPAKVAAIEYDPNRTARIALLHYVDGEKRYIVAPDGLEVGAKVMSGPDAEIAVGNAIPLEKIPLGSVVHNVELKRGKGGQIARSAGTFAQVVAKDGDYVHIKMPSNDVHLIRKECLATIGSVSNPDHSLIQIGKAGRKRWMGIRPSVRGVAMNPVDHPMGGGEGKTSGGGHPVSPWGKPAKGGKTRKTHKYSDKYIVKAVKK</sequence>
<keyword evidence="10" id="KW-1185">Reference proteome</keyword>
<dbReference type="SUPFAM" id="SSF50104">
    <property type="entry name" value="Translation proteins SH3-like domain"/>
    <property type="match status" value="1"/>
</dbReference>
<dbReference type="Gene3D" id="2.40.50.140">
    <property type="entry name" value="Nucleic acid-binding proteins"/>
    <property type="match status" value="1"/>
</dbReference>